<dbReference type="GO" id="GO:0140662">
    <property type="term" value="F:ATP-dependent protein folding chaperone"/>
    <property type="evidence" value="ECO:0007669"/>
    <property type="project" value="InterPro"/>
</dbReference>
<dbReference type="CDD" id="cd03344">
    <property type="entry name" value="GroEL"/>
    <property type="match status" value="1"/>
</dbReference>
<dbReference type="GO" id="GO:0042603">
    <property type="term" value="C:capsule"/>
    <property type="evidence" value="ECO:0007669"/>
    <property type="project" value="UniProtKB-SubCell"/>
</dbReference>
<dbReference type="InterPro" id="IPR001844">
    <property type="entry name" value="Cpn60/GroEL"/>
</dbReference>
<dbReference type="SUPFAM" id="SSF52029">
    <property type="entry name" value="GroEL apical domain-like"/>
    <property type="match status" value="1"/>
</dbReference>
<evidence type="ECO:0000256" key="3">
    <source>
        <dbReference type="ARBA" id="ARBA00006607"/>
    </source>
</evidence>
<evidence type="ECO:0000256" key="8">
    <source>
        <dbReference type="ARBA" id="ARBA00025702"/>
    </source>
</evidence>
<dbReference type="NCBIfam" id="TIGR02348">
    <property type="entry name" value="GroEL"/>
    <property type="match status" value="1"/>
</dbReference>
<feature type="binding site" evidence="9">
    <location>
        <position position="413"/>
    </location>
    <ligand>
        <name>ATP</name>
        <dbReference type="ChEBI" id="CHEBI:30616"/>
    </ligand>
</feature>
<protein>
    <recommendedName>
        <fullName evidence="9">Chaperonin GroEL</fullName>
        <ecNumber evidence="9">5.6.1.7</ecNumber>
    </recommendedName>
    <alternativeName>
        <fullName evidence="9">60 kDa chaperonin</fullName>
    </alternativeName>
    <alternativeName>
        <fullName evidence="9">Chaperonin-60</fullName>
        <shortName evidence="9">Cpn60</shortName>
    </alternativeName>
</protein>
<dbReference type="AlphaFoldDB" id="A0A1E7L1W9"/>
<comment type="function">
    <text evidence="9 11">Together with its co-chaperonin GroES, plays an essential role in assisting protein folding. The GroEL-GroES system forms a nano-cage that allows encapsulation of the non-native substrate proteins and provides a physical environment optimized to promote and accelerate protein folding.</text>
</comment>
<comment type="caution">
    <text evidence="13">The sequence shown here is derived from an EMBL/GenBank/DDBJ whole genome shotgun (WGS) entry which is preliminary data.</text>
</comment>
<feature type="binding site" evidence="9">
    <location>
        <begin position="476"/>
        <end position="478"/>
    </location>
    <ligand>
        <name>ATP</name>
        <dbReference type="ChEBI" id="CHEBI:30616"/>
    </ligand>
</feature>
<dbReference type="SUPFAM" id="SSF48592">
    <property type="entry name" value="GroEL equatorial domain-like"/>
    <property type="match status" value="2"/>
</dbReference>
<feature type="region of interest" description="Disordered" evidence="12">
    <location>
        <begin position="523"/>
        <end position="542"/>
    </location>
</feature>
<dbReference type="NCBIfam" id="NF009489">
    <property type="entry name" value="PRK12851.1"/>
    <property type="match status" value="1"/>
</dbReference>
<keyword evidence="9" id="KW-0963">Cytoplasm</keyword>
<feature type="compositionally biased region" description="Gly residues" evidence="12">
    <location>
        <begin position="527"/>
        <end position="542"/>
    </location>
</feature>
<dbReference type="RefSeq" id="WP_070018037.1">
    <property type="nucleotide sequence ID" value="NZ_LJGW01000316.1"/>
</dbReference>
<comment type="subcellular location">
    <subcellularLocation>
        <location evidence="2">Cell surface</location>
    </subcellularLocation>
    <subcellularLocation>
        <location evidence="9">Cytoplasm</location>
    </subcellularLocation>
    <subcellularLocation>
        <location evidence="8">Secreted</location>
        <location evidence="8">Capsule</location>
    </subcellularLocation>
    <subcellularLocation>
        <location evidence="1">Secreted</location>
        <location evidence="1">Cell wall</location>
    </subcellularLocation>
</comment>
<dbReference type="GO" id="GO:0051082">
    <property type="term" value="F:unfolded protein binding"/>
    <property type="evidence" value="ECO:0007669"/>
    <property type="project" value="UniProtKB-UniRule"/>
</dbReference>
<evidence type="ECO:0000313" key="14">
    <source>
        <dbReference type="Proteomes" id="UP000176005"/>
    </source>
</evidence>
<evidence type="ECO:0000256" key="7">
    <source>
        <dbReference type="ARBA" id="ARBA00023235"/>
    </source>
</evidence>
<organism evidence="13 14">
    <name type="scientific">Streptomyces nanshensis</name>
    <dbReference type="NCBI Taxonomy" id="518642"/>
    <lineage>
        <taxon>Bacteria</taxon>
        <taxon>Bacillati</taxon>
        <taxon>Actinomycetota</taxon>
        <taxon>Actinomycetes</taxon>
        <taxon>Kitasatosporales</taxon>
        <taxon>Streptomycetaceae</taxon>
        <taxon>Streptomyces</taxon>
    </lineage>
</organism>
<evidence type="ECO:0000256" key="5">
    <source>
        <dbReference type="ARBA" id="ARBA00022840"/>
    </source>
</evidence>
<dbReference type="InterPro" id="IPR027409">
    <property type="entry name" value="GroEL-like_apical_dom_sf"/>
</dbReference>
<keyword evidence="6 9" id="KW-0143">Chaperone</keyword>
<evidence type="ECO:0000256" key="4">
    <source>
        <dbReference type="ARBA" id="ARBA00022741"/>
    </source>
</evidence>
<evidence type="ECO:0000256" key="10">
    <source>
        <dbReference type="RuleBase" id="RU000418"/>
    </source>
</evidence>
<keyword evidence="5 9" id="KW-0067">ATP-binding</keyword>
<dbReference type="Gene3D" id="1.10.560.10">
    <property type="entry name" value="GroEL-like equatorial domain"/>
    <property type="match status" value="1"/>
</dbReference>
<evidence type="ECO:0000256" key="2">
    <source>
        <dbReference type="ARBA" id="ARBA00004241"/>
    </source>
</evidence>
<dbReference type="InterPro" id="IPR027410">
    <property type="entry name" value="TCP-1-like_intermed_sf"/>
</dbReference>
<dbReference type="GO" id="GO:0005524">
    <property type="term" value="F:ATP binding"/>
    <property type="evidence" value="ECO:0007669"/>
    <property type="project" value="UniProtKB-UniRule"/>
</dbReference>
<dbReference type="Proteomes" id="UP000176005">
    <property type="component" value="Unassembled WGS sequence"/>
</dbReference>
<dbReference type="GO" id="GO:0042026">
    <property type="term" value="P:protein refolding"/>
    <property type="evidence" value="ECO:0007669"/>
    <property type="project" value="UniProtKB-UniRule"/>
</dbReference>
<evidence type="ECO:0000313" key="13">
    <source>
        <dbReference type="EMBL" id="OEV10187.1"/>
    </source>
</evidence>
<dbReference type="EMBL" id="LJGW01000316">
    <property type="protein sequence ID" value="OEV10187.1"/>
    <property type="molecule type" value="Genomic_DNA"/>
</dbReference>
<dbReference type="Pfam" id="PF00118">
    <property type="entry name" value="Cpn60_TCP1"/>
    <property type="match status" value="1"/>
</dbReference>
<evidence type="ECO:0000256" key="9">
    <source>
        <dbReference type="HAMAP-Rule" id="MF_00600"/>
    </source>
</evidence>
<dbReference type="EC" id="5.6.1.7" evidence="9"/>
<dbReference type="GO" id="GO:0009408">
    <property type="term" value="P:response to heat"/>
    <property type="evidence" value="ECO:0007669"/>
    <property type="project" value="UniProtKB-ARBA"/>
</dbReference>
<comment type="caution">
    <text evidence="9">Lacks conserved residue(s) required for the propagation of feature annotation.</text>
</comment>
<name>A0A1E7L1W9_9ACTN</name>
<accession>A0A1E7L1W9</accession>
<dbReference type="NCBIfam" id="NF009487">
    <property type="entry name" value="PRK12849.1"/>
    <property type="match status" value="1"/>
</dbReference>
<dbReference type="GO" id="GO:0009986">
    <property type="term" value="C:cell surface"/>
    <property type="evidence" value="ECO:0007669"/>
    <property type="project" value="UniProtKB-SubCell"/>
</dbReference>
<dbReference type="NCBIfam" id="NF000592">
    <property type="entry name" value="PRK00013.1"/>
    <property type="match status" value="1"/>
</dbReference>
<evidence type="ECO:0000256" key="6">
    <source>
        <dbReference type="ARBA" id="ARBA00023186"/>
    </source>
</evidence>
<dbReference type="GO" id="GO:0005737">
    <property type="term" value="C:cytoplasm"/>
    <property type="evidence" value="ECO:0007669"/>
    <property type="project" value="UniProtKB-SubCell"/>
</dbReference>
<dbReference type="GO" id="GO:0016853">
    <property type="term" value="F:isomerase activity"/>
    <property type="evidence" value="ECO:0007669"/>
    <property type="project" value="UniProtKB-KW"/>
</dbReference>
<keyword evidence="7 9" id="KW-0413">Isomerase</keyword>
<feature type="binding site" evidence="9">
    <location>
        <begin position="29"/>
        <end position="32"/>
    </location>
    <ligand>
        <name>ATP</name>
        <dbReference type="ChEBI" id="CHEBI:30616"/>
    </ligand>
</feature>
<comment type="similarity">
    <text evidence="3 9 10">Belongs to the chaperonin (HSP60) family.</text>
</comment>
<dbReference type="PATRIC" id="fig|518642.10.peg.4075"/>
<dbReference type="HAMAP" id="MF_00600">
    <property type="entry name" value="CH60"/>
    <property type="match status" value="1"/>
</dbReference>
<proteinExistence type="inferred from homology"/>
<dbReference type="PROSITE" id="PS00296">
    <property type="entry name" value="CHAPERONINS_CPN60"/>
    <property type="match status" value="1"/>
</dbReference>
<sequence length="542" mass="56905">MAKIIAFDEEARRGLERGMNQLADAVKVTLGPKGRNVVLEKKWGAPTITNDGVSIAKEIELEGEYEKIGAELVKEVAKKTDDVAGDGTTTATVLAQALVREGLRNVAAGANPMALKRGIERATEAVSAALLEQAKDVETKEQIASTASISAGDPQIGELIAEAMDKVGKEGVITVEESQTFGLELELTEGMRFDKGYISAYFATDMERMEAELEDPYILIVNSKVGNVKDLLPLLEKVMQSGKPLLIIAEDVEGEALSTLVVNKIRGTFKSVAVKAPGFGDRRKAMLGDIAILTGGTVISEEVGLKLENAGLELLGRARKVVITKDETTIVDGAGESDQVAGRVAQIRAEIDNSDSDYDREKLQERLAKLAGGVAVIKAGAATEVELKERKHRIEDAVRNAKAAVEEGIVAGGGVALLQASSVFEKLELDGDEATGAQAVKLALEAPLKQIAVNAGLEGGVVTEKVRNLKPGHGLNAATGEYVDMLAEGINDPAKVTRSALQNAASIAALFLTTEAVIADKPEKAAAGGGDPTGGMGGGMDF</sequence>
<evidence type="ECO:0000256" key="1">
    <source>
        <dbReference type="ARBA" id="ARBA00004191"/>
    </source>
</evidence>
<comment type="subunit">
    <text evidence="9 11">Forms a cylinder of 14 subunits composed of two heptameric rings stacked back-to-back. Interacts with the co-chaperonin GroES.</text>
</comment>
<dbReference type="InterPro" id="IPR018370">
    <property type="entry name" value="Chaperonin_Cpn60_CS"/>
</dbReference>
<dbReference type="InterPro" id="IPR027413">
    <property type="entry name" value="GROEL-like_equatorial_sf"/>
</dbReference>
<feature type="binding site" evidence="9">
    <location>
        <begin position="86"/>
        <end position="90"/>
    </location>
    <ligand>
        <name>ATP</name>
        <dbReference type="ChEBI" id="CHEBI:30616"/>
    </ligand>
</feature>
<evidence type="ECO:0000256" key="12">
    <source>
        <dbReference type="SAM" id="MobiDB-lite"/>
    </source>
</evidence>
<dbReference type="NCBIfam" id="NF009488">
    <property type="entry name" value="PRK12850.1"/>
    <property type="match status" value="1"/>
</dbReference>
<gene>
    <name evidence="9 13" type="primary">groEL</name>
    <name evidence="9" type="synonym">groL</name>
    <name evidence="13" type="ORF">AN218_18700</name>
</gene>
<dbReference type="FunFam" id="3.50.7.10:FF:000001">
    <property type="entry name" value="60 kDa chaperonin"/>
    <property type="match status" value="1"/>
</dbReference>
<dbReference type="Gene3D" id="3.30.260.10">
    <property type="entry name" value="TCP-1-like chaperonin intermediate domain"/>
    <property type="match status" value="1"/>
</dbReference>
<dbReference type="InterPro" id="IPR002423">
    <property type="entry name" value="Cpn60/GroEL/TCP-1"/>
</dbReference>
<dbReference type="PRINTS" id="PR00298">
    <property type="entry name" value="CHAPERONIN60"/>
</dbReference>
<keyword evidence="14" id="KW-1185">Reference proteome</keyword>
<feature type="binding site" evidence="9">
    <location>
        <position position="492"/>
    </location>
    <ligand>
        <name>ATP</name>
        <dbReference type="ChEBI" id="CHEBI:30616"/>
    </ligand>
</feature>
<evidence type="ECO:0000256" key="11">
    <source>
        <dbReference type="RuleBase" id="RU000419"/>
    </source>
</evidence>
<dbReference type="Gene3D" id="3.50.7.10">
    <property type="entry name" value="GroEL"/>
    <property type="match status" value="1"/>
</dbReference>
<dbReference type="PANTHER" id="PTHR45633">
    <property type="entry name" value="60 KDA HEAT SHOCK PROTEIN, MITOCHONDRIAL"/>
    <property type="match status" value="1"/>
</dbReference>
<keyword evidence="4 9" id="KW-0547">Nucleotide-binding</keyword>
<reference evidence="13 14" key="1">
    <citation type="journal article" date="2016" name="Front. Microbiol.">
        <title>Comparative Genomics Analysis of Streptomyces Species Reveals Their Adaptation to the Marine Environment and Their Diversity at the Genomic Level.</title>
        <authorList>
            <person name="Tian X."/>
            <person name="Zhang Z."/>
            <person name="Yang T."/>
            <person name="Chen M."/>
            <person name="Li J."/>
            <person name="Chen F."/>
            <person name="Yang J."/>
            <person name="Li W."/>
            <person name="Zhang B."/>
            <person name="Zhang Z."/>
            <person name="Wu J."/>
            <person name="Zhang C."/>
            <person name="Long L."/>
            <person name="Xiao J."/>
        </authorList>
    </citation>
    <scope>NUCLEOTIDE SEQUENCE [LARGE SCALE GENOMIC DNA]</scope>
    <source>
        <strain evidence="13 14">SCSIO 10429</strain>
    </source>
</reference>